<dbReference type="PANTHER" id="PTHR10983">
    <property type="entry name" value="1-ACYLGLYCEROL-3-PHOSPHATE ACYLTRANSFERASE-RELATED"/>
    <property type="match status" value="1"/>
</dbReference>
<dbReference type="EMBL" id="AMRI01000006">
    <property type="protein sequence ID" value="EKE75916.1"/>
    <property type="molecule type" value="Genomic_DNA"/>
</dbReference>
<keyword evidence="1" id="KW-1133">Transmembrane helix</keyword>
<keyword evidence="1" id="KW-0812">Transmembrane</keyword>
<dbReference type="RefSeq" id="WP_008483496.1">
    <property type="nucleotide sequence ID" value="NZ_AMRI01000006.1"/>
</dbReference>
<gene>
    <name evidence="3" type="ORF">B3C1_05637</name>
</gene>
<dbReference type="OrthoDB" id="319710at2"/>
<dbReference type="eggNOG" id="COG0204">
    <property type="taxonomic scope" value="Bacteria"/>
</dbReference>
<evidence type="ECO:0000259" key="2">
    <source>
        <dbReference type="SMART" id="SM00563"/>
    </source>
</evidence>
<feature type="transmembrane region" description="Helical" evidence="1">
    <location>
        <begin position="15"/>
        <end position="39"/>
    </location>
</feature>
<keyword evidence="1" id="KW-0472">Membrane</keyword>
<name>K2IZF2_9GAMM</name>
<reference evidence="3 4" key="1">
    <citation type="journal article" date="2012" name="J. Bacteriol.">
        <title>Genome Sequence of Gallaecimonas xiamenensis Type Strain 3-C-1.</title>
        <authorList>
            <person name="Lai Q."/>
            <person name="Wang L."/>
            <person name="Wang W."/>
            <person name="Shao Z."/>
        </authorList>
    </citation>
    <scope>NUCLEOTIDE SEQUENCE [LARGE SCALE GENOMIC DNA]</scope>
    <source>
        <strain evidence="3 4">3-C-1</strain>
    </source>
</reference>
<evidence type="ECO:0000313" key="3">
    <source>
        <dbReference type="EMBL" id="EKE75916.1"/>
    </source>
</evidence>
<proteinExistence type="predicted"/>
<organism evidence="3 4">
    <name type="scientific">Gallaecimonas xiamenensis 3-C-1</name>
    <dbReference type="NCBI Taxonomy" id="745411"/>
    <lineage>
        <taxon>Bacteria</taxon>
        <taxon>Pseudomonadati</taxon>
        <taxon>Pseudomonadota</taxon>
        <taxon>Gammaproteobacteria</taxon>
        <taxon>Enterobacterales</taxon>
        <taxon>Gallaecimonadaceae</taxon>
        <taxon>Gallaecimonas</taxon>
    </lineage>
</organism>
<dbReference type="Proteomes" id="UP000006755">
    <property type="component" value="Unassembled WGS sequence"/>
</dbReference>
<accession>K2IZF2</accession>
<dbReference type="SUPFAM" id="SSF69593">
    <property type="entry name" value="Glycerol-3-phosphate (1)-acyltransferase"/>
    <property type="match status" value="1"/>
</dbReference>
<dbReference type="CDD" id="cd07990">
    <property type="entry name" value="LPLAT_LCLAT1-like"/>
    <property type="match status" value="1"/>
</dbReference>
<evidence type="ECO:0000256" key="1">
    <source>
        <dbReference type="SAM" id="Phobius"/>
    </source>
</evidence>
<evidence type="ECO:0000313" key="4">
    <source>
        <dbReference type="Proteomes" id="UP000006755"/>
    </source>
</evidence>
<dbReference type="PANTHER" id="PTHR10983:SF16">
    <property type="entry name" value="LYSOCARDIOLIPIN ACYLTRANSFERASE 1"/>
    <property type="match status" value="1"/>
</dbReference>
<dbReference type="PATRIC" id="fig|745411.4.peg.1122"/>
<keyword evidence="3" id="KW-0012">Acyltransferase</keyword>
<protein>
    <submittedName>
        <fullName evidence="3">Acyltransferase</fullName>
    </submittedName>
</protein>
<dbReference type="GO" id="GO:0016746">
    <property type="term" value="F:acyltransferase activity"/>
    <property type="evidence" value="ECO:0007669"/>
    <property type="project" value="UniProtKB-KW"/>
</dbReference>
<dbReference type="SMART" id="SM00563">
    <property type="entry name" value="PlsC"/>
    <property type="match status" value="1"/>
</dbReference>
<feature type="domain" description="Phospholipid/glycerol acyltransferase" evidence="2">
    <location>
        <begin position="89"/>
        <end position="231"/>
    </location>
</feature>
<comment type="caution">
    <text evidence="3">The sequence shown here is derived from an EMBL/GenBank/DDBJ whole genome shotgun (WGS) entry which is preliminary data.</text>
</comment>
<keyword evidence="3" id="KW-0808">Transferase</keyword>
<dbReference type="AlphaFoldDB" id="K2IZF2"/>
<dbReference type="InterPro" id="IPR002123">
    <property type="entry name" value="Plipid/glycerol_acylTrfase"/>
</dbReference>
<keyword evidence="4" id="KW-1185">Reference proteome</keyword>
<dbReference type="STRING" id="745411.B3C1_05637"/>
<dbReference type="Pfam" id="PF01553">
    <property type="entry name" value="Acyltransferase"/>
    <property type="match status" value="1"/>
</dbReference>
<dbReference type="NCBIfam" id="NF010621">
    <property type="entry name" value="PRK14014.1"/>
    <property type="match status" value="1"/>
</dbReference>
<sequence length="296" mass="34125">MLAFLPSFLKGPLAVLGYLLNTLFWFPLALGLGVIKLLLPLKAVRSLCNWILDRVATLWISINNLNSRLFSHTRWVVEGLEGLKKKDWYLVVANHQSWVDILVLQRIFNGRIPFIKFFLKKELLYVPFLGLCWWALDFPFMRRHTKAQIAKDPSLAQKDIDTTRKACEKFRDMPVTVMNFVEGTRFTLGKHLKQASPYAHLLKPKAGGVGFVLSAMGDKLHKLLDVTICYGKEIPSFWDFISGRVKEIKVKIRVLPIDDKILGDYVGDAEYKARFQEWVNQMWAQKDAELARMKAK</sequence>